<feature type="transmembrane region" description="Helical" evidence="6">
    <location>
        <begin position="128"/>
        <end position="150"/>
    </location>
</feature>
<comment type="caution">
    <text evidence="8">The sequence shown here is derived from an EMBL/GenBank/DDBJ whole genome shotgun (WGS) entry which is preliminary data.</text>
</comment>
<evidence type="ECO:0000256" key="2">
    <source>
        <dbReference type="ARBA" id="ARBA00022475"/>
    </source>
</evidence>
<evidence type="ECO:0000256" key="3">
    <source>
        <dbReference type="ARBA" id="ARBA00022692"/>
    </source>
</evidence>
<evidence type="ECO:0000256" key="1">
    <source>
        <dbReference type="ARBA" id="ARBA00004651"/>
    </source>
</evidence>
<feature type="transmembrane region" description="Helical" evidence="6">
    <location>
        <begin position="188"/>
        <end position="206"/>
    </location>
</feature>
<organism evidence="8 9">
    <name type="scientific">Exiguobacterium antarcticum</name>
    <dbReference type="NCBI Taxonomy" id="132920"/>
    <lineage>
        <taxon>Bacteria</taxon>
        <taxon>Bacillati</taxon>
        <taxon>Bacillota</taxon>
        <taxon>Bacilli</taxon>
        <taxon>Bacillales</taxon>
        <taxon>Bacillales Family XII. Incertae Sedis</taxon>
        <taxon>Exiguobacterium</taxon>
    </lineage>
</organism>
<evidence type="ECO:0000256" key="5">
    <source>
        <dbReference type="ARBA" id="ARBA00023136"/>
    </source>
</evidence>
<protein>
    <recommendedName>
        <fullName evidence="6">TVP38/TMEM64 family membrane protein</fullName>
    </recommendedName>
</protein>
<dbReference type="Proteomes" id="UP001243286">
    <property type="component" value="Unassembled WGS sequence"/>
</dbReference>
<comment type="subcellular location">
    <subcellularLocation>
        <location evidence="1 6">Cell membrane</location>
        <topology evidence="1 6">Multi-pass membrane protein</topology>
    </subcellularLocation>
</comment>
<keyword evidence="3 6" id="KW-0812">Transmembrane</keyword>
<sequence length="217" mass="24184">MTRQQKIIRILLLVLIISGLIWFSRAYLDINPTDIKEWILSFGMWAPILYILLYTIRPLIFFPASVLSITGGLAFGALMGTVYTVIGATLGAVVAFLVAKKLGTGLIKQKDSAGKVEQIQRQLEKNGFIYVLIFRLLPIFNFDLISYAAGLSKVRLLPFFLATLIGIIPGTFAYNFLGSSIVSKDPRIIIGAVTVFVVLTIVPWYIQKRWKAKKNLG</sequence>
<evidence type="ECO:0000256" key="4">
    <source>
        <dbReference type="ARBA" id="ARBA00022989"/>
    </source>
</evidence>
<feature type="domain" description="VTT" evidence="7">
    <location>
        <begin position="62"/>
        <end position="179"/>
    </location>
</feature>
<feature type="transmembrane region" description="Helical" evidence="6">
    <location>
        <begin position="85"/>
        <end position="107"/>
    </location>
</feature>
<keyword evidence="4 6" id="KW-1133">Transmembrane helix</keyword>
<keyword evidence="5 6" id="KW-0472">Membrane</keyword>
<reference evidence="8 9" key="1">
    <citation type="submission" date="2023-04" db="EMBL/GenBank/DDBJ databases">
        <title>Antarctic isolates genomes.</title>
        <authorList>
            <person name="Dimov S.G."/>
        </authorList>
    </citation>
    <scope>NUCLEOTIDE SEQUENCE [LARGE SCALE GENOMIC DNA]</scope>
    <source>
        <strain evidence="8 9">AL19</strain>
    </source>
</reference>
<evidence type="ECO:0000313" key="8">
    <source>
        <dbReference type="EMBL" id="MDI3234337.1"/>
    </source>
</evidence>
<dbReference type="PANTHER" id="PTHR12677">
    <property type="entry name" value="GOLGI APPARATUS MEMBRANE PROTEIN TVP38-RELATED"/>
    <property type="match status" value="1"/>
</dbReference>
<evidence type="ECO:0000259" key="7">
    <source>
        <dbReference type="Pfam" id="PF09335"/>
    </source>
</evidence>
<dbReference type="InterPro" id="IPR015414">
    <property type="entry name" value="TMEM64"/>
</dbReference>
<evidence type="ECO:0000313" key="9">
    <source>
        <dbReference type="Proteomes" id="UP001243286"/>
    </source>
</evidence>
<evidence type="ECO:0000256" key="6">
    <source>
        <dbReference type="RuleBase" id="RU366058"/>
    </source>
</evidence>
<proteinExistence type="inferred from homology"/>
<name>A0ABT6R079_9BACL</name>
<keyword evidence="9" id="KW-1185">Reference proteome</keyword>
<dbReference type="PANTHER" id="PTHR12677:SF59">
    <property type="entry name" value="GOLGI APPARATUS MEMBRANE PROTEIN TVP38-RELATED"/>
    <property type="match status" value="1"/>
</dbReference>
<dbReference type="InterPro" id="IPR032816">
    <property type="entry name" value="VTT_dom"/>
</dbReference>
<accession>A0ABT6R079</accession>
<feature type="transmembrane region" description="Helical" evidence="6">
    <location>
        <begin position="7"/>
        <end position="23"/>
    </location>
</feature>
<gene>
    <name evidence="8" type="ORF">QK289_04910</name>
</gene>
<dbReference type="RefSeq" id="WP_282355040.1">
    <property type="nucleotide sequence ID" value="NZ_JASBQV010000005.1"/>
</dbReference>
<dbReference type="EMBL" id="JASBQV010000005">
    <property type="protein sequence ID" value="MDI3234337.1"/>
    <property type="molecule type" value="Genomic_DNA"/>
</dbReference>
<comment type="similarity">
    <text evidence="6">Belongs to the TVP38/TMEM64 family.</text>
</comment>
<keyword evidence="2 6" id="KW-1003">Cell membrane</keyword>
<dbReference type="Pfam" id="PF09335">
    <property type="entry name" value="VTT_dom"/>
    <property type="match status" value="1"/>
</dbReference>
<feature type="transmembrane region" description="Helical" evidence="6">
    <location>
        <begin position="156"/>
        <end position="176"/>
    </location>
</feature>
<feature type="transmembrane region" description="Helical" evidence="6">
    <location>
        <begin position="35"/>
        <end position="53"/>
    </location>
</feature>